<dbReference type="AlphaFoldDB" id="A0A392VKT9"/>
<evidence type="ECO:0000313" key="2">
    <source>
        <dbReference type="Proteomes" id="UP000265520"/>
    </source>
</evidence>
<sequence>MKLFIKIRSSSTEMEEIDVVRLTARIEEEVVRRQKRKNLNSTY</sequence>
<evidence type="ECO:0000313" key="1">
    <source>
        <dbReference type="EMBL" id="MCI87601.1"/>
    </source>
</evidence>
<accession>A0A392VKT9</accession>
<proteinExistence type="predicted"/>
<comment type="caution">
    <text evidence="1">The sequence shown here is derived from an EMBL/GenBank/DDBJ whole genome shotgun (WGS) entry which is preliminary data.</text>
</comment>
<dbReference type="Proteomes" id="UP000265520">
    <property type="component" value="Unassembled WGS sequence"/>
</dbReference>
<protein>
    <submittedName>
        <fullName evidence="1">Uncharacterized protein</fullName>
    </submittedName>
</protein>
<keyword evidence="2" id="KW-1185">Reference proteome</keyword>
<name>A0A392VKT9_9FABA</name>
<reference evidence="1 2" key="1">
    <citation type="journal article" date="2018" name="Front. Plant Sci.">
        <title>Red Clover (Trifolium pratense) and Zigzag Clover (T. medium) - A Picture of Genomic Similarities and Differences.</title>
        <authorList>
            <person name="Dluhosova J."/>
            <person name="Istvanek J."/>
            <person name="Nedelnik J."/>
            <person name="Repkova J."/>
        </authorList>
    </citation>
    <scope>NUCLEOTIDE SEQUENCE [LARGE SCALE GENOMIC DNA]</scope>
    <source>
        <strain evidence="2">cv. 10/8</strain>
        <tissue evidence="1">Leaf</tissue>
    </source>
</reference>
<organism evidence="1 2">
    <name type="scientific">Trifolium medium</name>
    <dbReference type="NCBI Taxonomy" id="97028"/>
    <lineage>
        <taxon>Eukaryota</taxon>
        <taxon>Viridiplantae</taxon>
        <taxon>Streptophyta</taxon>
        <taxon>Embryophyta</taxon>
        <taxon>Tracheophyta</taxon>
        <taxon>Spermatophyta</taxon>
        <taxon>Magnoliopsida</taxon>
        <taxon>eudicotyledons</taxon>
        <taxon>Gunneridae</taxon>
        <taxon>Pentapetalae</taxon>
        <taxon>rosids</taxon>
        <taxon>fabids</taxon>
        <taxon>Fabales</taxon>
        <taxon>Fabaceae</taxon>
        <taxon>Papilionoideae</taxon>
        <taxon>50 kb inversion clade</taxon>
        <taxon>NPAAA clade</taxon>
        <taxon>Hologalegina</taxon>
        <taxon>IRL clade</taxon>
        <taxon>Trifolieae</taxon>
        <taxon>Trifolium</taxon>
    </lineage>
</organism>
<dbReference type="EMBL" id="LXQA011170381">
    <property type="protein sequence ID" value="MCI87601.1"/>
    <property type="molecule type" value="Genomic_DNA"/>
</dbReference>